<evidence type="ECO:0000313" key="2">
    <source>
        <dbReference type="EMBL" id="TQM74338.1"/>
    </source>
</evidence>
<sequence length="348" mass="36101">MTHRTRRTAVHAALGTLLTLAAAALGGPAHAAVTAPAAATAYPRTTAASPGAATSDTVRYAYVKRCTENGTATPCGPWRLRMRSGRTVRLAEARVLARTAKGEKVRNRTAPFAISGDGTTVAYFREDGRLVVRKVAGGAPLVLAYTPPKGSGTDLVTLYLSNTGGRLAVEAGDDPERRPTVVYDTSTGAVALRLPGTLAFQGFGGDGESVLAAGSRGDRITRLVAFDAGGEPLLDIRPPQVVADNAPYALSPDGGTVAFVGGGGTDAALGLYDPRTGTLRRIPVRIPDDDLVDALGWSGETQVTVRLSRIAARSDAIRVLEVDTATGTARTRESYTIGDDVFGTTPDA</sequence>
<comment type="caution">
    <text evidence="2">The sequence shown here is derived from an EMBL/GenBank/DDBJ whole genome shotgun (WGS) entry which is preliminary data.</text>
</comment>
<proteinExistence type="predicted"/>
<dbReference type="EMBL" id="VFPQ01000001">
    <property type="protein sequence ID" value="TQM74338.1"/>
    <property type="molecule type" value="Genomic_DNA"/>
</dbReference>
<dbReference type="Proteomes" id="UP000319213">
    <property type="component" value="Unassembled WGS sequence"/>
</dbReference>
<dbReference type="SUPFAM" id="SSF82171">
    <property type="entry name" value="DPP6 N-terminal domain-like"/>
    <property type="match status" value="1"/>
</dbReference>
<keyword evidence="3" id="KW-1185">Reference proteome</keyword>
<dbReference type="PROSITE" id="PS51318">
    <property type="entry name" value="TAT"/>
    <property type="match status" value="1"/>
</dbReference>
<feature type="chain" id="PRO_5021775885" description="WD40 repeat protein" evidence="1">
    <location>
        <begin position="32"/>
        <end position="348"/>
    </location>
</feature>
<evidence type="ECO:0000313" key="3">
    <source>
        <dbReference type="Proteomes" id="UP000319213"/>
    </source>
</evidence>
<gene>
    <name evidence="2" type="ORF">FHX40_1008</name>
</gene>
<organism evidence="2 3">
    <name type="scientific">Thermopolyspora flexuosa</name>
    <dbReference type="NCBI Taxonomy" id="103836"/>
    <lineage>
        <taxon>Bacteria</taxon>
        <taxon>Bacillati</taxon>
        <taxon>Actinomycetota</taxon>
        <taxon>Actinomycetes</taxon>
        <taxon>Streptosporangiales</taxon>
        <taxon>Streptosporangiaceae</taxon>
        <taxon>Thermopolyspora</taxon>
    </lineage>
</organism>
<dbReference type="Gene3D" id="2.120.10.30">
    <property type="entry name" value="TolB, C-terminal domain"/>
    <property type="match status" value="1"/>
</dbReference>
<dbReference type="InterPro" id="IPR011042">
    <property type="entry name" value="6-blade_b-propeller_TolB-like"/>
</dbReference>
<feature type="signal peptide" evidence="1">
    <location>
        <begin position="1"/>
        <end position="31"/>
    </location>
</feature>
<reference evidence="2 3" key="1">
    <citation type="submission" date="2019-06" db="EMBL/GenBank/DDBJ databases">
        <title>Sequencing the genomes of 1000 actinobacteria strains.</title>
        <authorList>
            <person name="Klenk H.-P."/>
        </authorList>
    </citation>
    <scope>NUCLEOTIDE SEQUENCE [LARGE SCALE GENOMIC DNA]</scope>
    <source>
        <strain evidence="2 3">DSM 43186</strain>
    </source>
</reference>
<evidence type="ECO:0008006" key="4">
    <source>
        <dbReference type="Google" id="ProtNLM"/>
    </source>
</evidence>
<name>A0A543IUR9_9ACTN</name>
<protein>
    <recommendedName>
        <fullName evidence="4">WD40 repeat protein</fullName>
    </recommendedName>
</protein>
<dbReference type="AlphaFoldDB" id="A0A543IUR9"/>
<dbReference type="RefSeq" id="WP_229789088.1">
    <property type="nucleotide sequence ID" value="NZ_BMPV01000006.1"/>
</dbReference>
<evidence type="ECO:0000256" key="1">
    <source>
        <dbReference type="SAM" id="SignalP"/>
    </source>
</evidence>
<keyword evidence="1" id="KW-0732">Signal</keyword>
<accession>A0A543IUR9</accession>
<dbReference type="InterPro" id="IPR006311">
    <property type="entry name" value="TAT_signal"/>
</dbReference>